<name>A0A520MB77_9GAMM</name>
<gene>
    <name evidence="1" type="ORF">EVB03_09880</name>
</gene>
<dbReference type="Gene3D" id="3.20.20.140">
    <property type="entry name" value="Metal-dependent hydrolases"/>
    <property type="match status" value="1"/>
</dbReference>
<dbReference type="PANTHER" id="PTHR10443:SF12">
    <property type="entry name" value="DIPEPTIDASE"/>
    <property type="match status" value="1"/>
</dbReference>
<dbReference type="GO" id="GO:0006508">
    <property type="term" value="P:proteolysis"/>
    <property type="evidence" value="ECO:0007669"/>
    <property type="project" value="InterPro"/>
</dbReference>
<dbReference type="PROSITE" id="PS51365">
    <property type="entry name" value="RENAL_DIPEPTIDASE_2"/>
    <property type="match status" value="1"/>
</dbReference>
<evidence type="ECO:0000313" key="1">
    <source>
        <dbReference type="EMBL" id="RZO18480.1"/>
    </source>
</evidence>
<dbReference type="Pfam" id="PF01244">
    <property type="entry name" value="Peptidase_M19"/>
    <property type="match status" value="1"/>
</dbReference>
<dbReference type="SUPFAM" id="SSF51556">
    <property type="entry name" value="Metallo-dependent hydrolases"/>
    <property type="match status" value="1"/>
</dbReference>
<organism evidence="1 2">
    <name type="scientific">SAR92 clade bacterium</name>
    <dbReference type="NCBI Taxonomy" id="2315479"/>
    <lineage>
        <taxon>Bacteria</taxon>
        <taxon>Pseudomonadati</taxon>
        <taxon>Pseudomonadota</taxon>
        <taxon>Gammaproteobacteria</taxon>
        <taxon>Cellvibrionales</taxon>
        <taxon>Porticoccaceae</taxon>
        <taxon>SAR92 clade</taxon>
    </lineage>
</organism>
<accession>A0A520MB77</accession>
<sequence>MLRKVITSFGLIAVLVAIAAMIFGPAVVEKQMNAVSAHEPFEVSDRAKKLHESLIVGDWHADSALWNRDLAKQYDYGHADIPRMQQGNMGLQMFTTVTKSPSGQNYERNETSASDNITSLAILQRWPIKSWTSLAERAIFQAEKIRDLAERDPQNFMLIESQADLSQWLVKRLSNPLLIGGLIGTEGSHALDGDLSNVQRLYNKGFRMMSLHHFFDNKLGGSLHGITGKGLTDFGRQAISEMLRLDIIIDVSHSSEQVVKDVLEISSQPLVVSHTGFNGHCSSARNISDSLMEAIARKGGLIAVGFWEGAVCDNTPKSVAQAIEYGIGLVGADHVALGSDFDGAIKPGFDSSELMAITHELLELGMSEEKIKLVMGENMLAFLQRNLPEK</sequence>
<dbReference type="PANTHER" id="PTHR10443">
    <property type="entry name" value="MICROSOMAL DIPEPTIDASE"/>
    <property type="match status" value="1"/>
</dbReference>
<dbReference type="Proteomes" id="UP000315889">
    <property type="component" value="Unassembled WGS sequence"/>
</dbReference>
<reference evidence="1 2" key="1">
    <citation type="submission" date="2019-02" db="EMBL/GenBank/DDBJ databases">
        <title>Prokaryotic population dynamics and viral predation in marine succession experiment using metagenomics: the confinement effect.</title>
        <authorList>
            <person name="Haro-Moreno J.M."/>
            <person name="Rodriguez-Valera F."/>
            <person name="Lopez-Perez M."/>
        </authorList>
    </citation>
    <scope>NUCLEOTIDE SEQUENCE [LARGE SCALE GENOMIC DNA]</scope>
    <source>
        <strain evidence="1">MED-G170</strain>
    </source>
</reference>
<dbReference type="GO" id="GO:0070573">
    <property type="term" value="F:metallodipeptidase activity"/>
    <property type="evidence" value="ECO:0007669"/>
    <property type="project" value="InterPro"/>
</dbReference>
<evidence type="ECO:0000313" key="2">
    <source>
        <dbReference type="Proteomes" id="UP000315889"/>
    </source>
</evidence>
<dbReference type="EMBL" id="SHBP01000029">
    <property type="protein sequence ID" value="RZO18480.1"/>
    <property type="molecule type" value="Genomic_DNA"/>
</dbReference>
<dbReference type="CDD" id="cd01301">
    <property type="entry name" value="rDP_like"/>
    <property type="match status" value="1"/>
</dbReference>
<dbReference type="AlphaFoldDB" id="A0A520MB77"/>
<comment type="caution">
    <text evidence="1">The sequence shown here is derived from an EMBL/GenBank/DDBJ whole genome shotgun (WGS) entry which is preliminary data.</text>
</comment>
<dbReference type="InterPro" id="IPR008257">
    <property type="entry name" value="Pept_M19"/>
</dbReference>
<proteinExistence type="predicted"/>
<protein>
    <submittedName>
        <fullName evidence="1">Peptidase M19</fullName>
    </submittedName>
</protein>
<dbReference type="InterPro" id="IPR032466">
    <property type="entry name" value="Metal_Hydrolase"/>
</dbReference>